<organism evidence="1 2">
    <name type="scientific">Lecanicillium saksenae</name>
    <dbReference type="NCBI Taxonomy" id="468837"/>
    <lineage>
        <taxon>Eukaryota</taxon>
        <taxon>Fungi</taxon>
        <taxon>Dikarya</taxon>
        <taxon>Ascomycota</taxon>
        <taxon>Pezizomycotina</taxon>
        <taxon>Sordariomycetes</taxon>
        <taxon>Hypocreomycetidae</taxon>
        <taxon>Hypocreales</taxon>
        <taxon>Cordycipitaceae</taxon>
        <taxon>Lecanicillium</taxon>
    </lineage>
</organism>
<sequence length="109" mass="11682">MSIKDMEVAPPSYEEATQSNSTHQEAADADDGDDGREDAERHHCEDEGVEAGGGLAEELLGDLLTKEGEDGSQVGGKVVGEVVPPLCPSEGGEDNDENRDIRLHFELLY</sequence>
<gene>
    <name evidence="1" type="ORF">NLG97_g9277</name>
</gene>
<evidence type="ECO:0000313" key="2">
    <source>
        <dbReference type="Proteomes" id="UP001148737"/>
    </source>
</evidence>
<comment type="caution">
    <text evidence="1">The sequence shown here is derived from an EMBL/GenBank/DDBJ whole genome shotgun (WGS) entry which is preliminary data.</text>
</comment>
<dbReference type="EMBL" id="JANAKD010001865">
    <property type="protein sequence ID" value="KAJ3475991.1"/>
    <property type="molecule type" value="Genomic_DNA"/>
</dbReference>
<reference evidence="1" key="1">
    <citation type="submission" date="2022-07" db="EMBL/GenBank/DDBJ databases">
        <title>Genome Sequence of Lecanicillium saksenae.</title>
        <authorList>
            <person name="Buettner E."/>
        </authorList>
    </citation>
    <scope>NUCLEOTIDE SEQUENCE</scope>
    <source>
        <strain evidence="1">VT-O1</strain>
    </source>
</reference>
<accession>A0ACC1QIF7</accession>
<dbReference type="Proteomes" id="UP001148737">
    <property type="component" value="Unassembled WGS sequence"/>
</dbReference>
<keyword evidence="2" id="KW-1185">Reference proteome</keyword>
<proteinExistence type="predicted"/>
<protein>
    <submittedName>
        <fullName evidence="1">Uncharacterized protein</fullName>
    </submittedName>
</protein>
<evidence type="ECO:0000313" key="1">
    <source>
        <dbReference type="EMBL" id="KAJ3475991.1"/>
    </source>
</evidence>
<name>A0ACC1QIF7_9HYPO</name>